<dbReference type="Gene3D" id="3.30.559.30">
    <property type="entry name" value="Nonribosomal peptide synthetase, condensation domain"/>
    <property type="match status" value="1"/>
</dbReference>
<accession>A0A8J3JZ90</accession>
<evidence type="ECO:0000313" key="6">
    <source>
        <dbReference type="Proteomes" id="UP000619293"/>
    </source>
</evidence>
<dbReference type="PANTHER" id="PTHR45527:SF1">
    <property type="entry name" value="FATTY ACID SYNTHASE"/>
    <property type="match status" value="1"/>
</dbReference>
<dbReference type="PANTHER" id="PTHR45527">
    <property type="entry name" value="NONRIBOSOMAL PEPTIDE SYNTHETASE"/>
    <property type="match status" value="1"/>
</dbReference>
<dbReference type="InterPro" id="IPR001242">
    <property type="entry name" value="Condensation_dom"/>
</dbReference>
<dbReference type="Gene3D" id="3.40.50.980">
    <property type="match status" value="2"/>
</dbReference>
<dbReference type="AlphaFoldDB" id="A0A8J3JZ90"/>
<dbReference type="NCBIfam" id="TIGR01733">
    <property type="entry name" value="AA-adenyl-dom"/>
    <property type="match status" value="1"/>
</dbReference>
<dbReference type="Proteomes" id="UP000619293">
    <property type="component" value="Unassembled WGS sequence"/>
</dbReference>
<dbReference type="GO" id="GO:0005737">
    <property type="term" value="C:cytoplasm"/>
    <property type="evidence" value="ECO:0007669"/>
    <property type="project" value="TreeGrafter"/>
</dbReference>
<feature type="domain" description="Carrier" evidence="4">
    <location>
        <begin position="937"/>
        <end position="1012"/>
    </location>
</feature>
<reference evidence="5 6" key="1">
    <citation type="submission" date="2021-01" db="EMBL/GenBank/DDBJ databases">
        <title>Whole genome shotgun sequence of Catellatospora chokoriensis NBRC 107358.</title>
        <authorList>
            <person name="Komaki H."/>
            <person name="Tamura T."/>
        </authorList>
    </citation>
    <scope>NUCLEOTIDE SEQUENCE [LARGE SCALE GENOMIC DNA]</scope>
    <source>
        <strain evidence="5 6">NBRC 107358</strain>
    </source>
</reference>
<dbReference type="Gene3D" id="2.30.38.10">
    <property type="entry name" value="Luciferase, Domain 3"/>
    <property type="match status" value="1"/>
</dbReference>
<evidence type="ECO:0000256" key="2">
    <source>
        <dbReference type="ARBA" id="ARBA00022450"/>
    </source>
</evidence>
<sequence>MLQRLAPEAGVSNEALAFRVGGRLDAALLAEALDCVVSRHEALRTLFPEAHGEPAAVVLRPQEARVVLDVHETDESTVHEAMQFFAARPFPLESGPPLRVGLWRTEGGDYCCLAFHHLAYDAWTAGIVFGELRDAYEALRTGGPRPPREPVPAVREPVSDPAALAYWRSHIAGIQAAEQRLAMGRPDPQRPTFAGAVRHHRLSPVAVAATRDAARRWKVTESMVHLAAYYLLLARHGAGPDLVVGVSADVRGITDRQAVGYHVNTLPLRLVVDLTAPVGELVRRVGEVFLTGLGHRHVPYEAVLPGLETVGSSWRTPLFRHMFNYRPVPVPLDAQMGGLPVELLGVKTGYSRHDLEFIVESGDKGANVQAVYSTEIFEDAEIEALQLRYDAILAGLVGDDRPAGEVRWWSERDERIAMAGDRTSPAPPATPVATAVAAAARAAGDSIALVDGPTEYTYGELAAAAATVHARLLQAGVGPGGLVAVCAARGFGLAAATLGIWEAGAAYLPLHPETPEETLAFQLRDSAADLLLADEVLPAGFEVPCPVLPLAQILAAQDVRSELQGVVDPAARSYVIYTSGSTGRPKGVELSHANLANVVAHFRESLLASPADAMLWLTAFSFDISALELFLPLSCGGRVVVAPDSARADMAELVDLATRHDVRLLQATPTTLATAARIGWEALSGRTLLCGGEPMTEALAADLLRTGCRLINVYGPTETAIWSTSAELRPGAEVTVGRPVRETAVHVAAPDGSALPPGLAGEVCIGGAGVAIGYLNRPDLTADRFRSDPSGRRCYRTGDRGRWRFDGRLELLGRTDRQVKIRSHRLELGEVESVFASHPRVSAAAVVLRTDMPEQSRLVAFVQWDKDGADSTDDTLARTLWDHARGRLPSYALPGRIVLGSLPVNRSGKVDYPALARVPLPAEQRGAAPHRQDTVDSNEQEAVQLIVALWREVLEDPSIEDTDNFFLAGGHSMVAVRMLSRLAAATGVRLTLGDLLEAPTPAELAGRVGTEVR</sequence>
<dbReference type="SUPFAM" id="SSF52777">
    <property type="entry name" value="CoA-dependent acyltransferases"/>
    <property type="match status" value="2"/>
</dbReference>
<dbReference type="InterPro" id="IPR025110">
    <property type="entry name" value="AMP-bd_C"/>
</dbReference>
<dbReference type="GO" id="GO:0043041">
    <property type="term" value="P:amino acid activation for nonribosomal peptide biosynthetic process"/>
    <property type="evidence" value="ECO:0007669"/>
    <property type="project" value="TreeGrafter"/>
</dbReference>
<dbReference type="PROSITE" id="PS00012">
    <property type="entry name" value="PHOSPHOPANTETHEINE"/>
    <property type="match status" value="1"/>
</dbReference>
<dbReference type="InterPro" id="IPR023213">
    <property type="entry name" value="CAT-like_dom_sf"/>
</dbReference>
<dbReference type="Pfam" id="PF00501">
    <property type="entry name" value="AMP-binding"/>
    <property type="match status" value="1"/>
</dbReference>
<dbReference type="InterPro" id="IPR045851">
    <property type="entry name" value="AMP-bd_C_sf"/>
</dbReference>
<keyword evidence="3" id="KW-0597">Phosphoprotein</keyword>
<dbReference type="InterPro" id="IPR036736">
    <property type="entry name" value="ACP-like_sf"/>
</dbReference>
<dbReference type="InterPro" id="IPR006162">
    <property type="entry name" value="Ppantetheine_attach_site"/>
</dbReference>
<name>A0A8J3JZ90_9ACTN</name>
<dbReference type="GO" id="GO:0008610">
    <property type="term" value="P:lipid biosynthetic process"/>
    <property type="evidence" value="ECO:0007669"/>
    <property type="project" value="UniProtKB-ARBA"/>
</dbReference>
<dbReference type="PROSITE" id="PS50075">
    <property type="entry name" value="CARRIER"/>
    <property type="match status" value="1"/>
</dbReference>
<dbReference type="CDD" id="cd05930">
    <property type="entry name" value="A_NRPS"/>
    <property type="match status" value="1"/>
</dbReference>
<dbReference type="SUPFAM" id="SSF47336">
    <property type="entry name" value="ACP-like"/>
    <property type="match status" value="1"/>
</dbReference>
<evidence type="ECO:0000256" key="1">
    <source>
        <dbReference type="ARBA" id="ARBA00001957"/>
    </source>
</evidence>
<dbReference type="GO" id="GO:0003824">
    <property type="term" value="F:catalytic activity"/>
    <property type="evidence" value="ECO:0007669"/>
    <property type="project" value="InterPro"/>
</dbReference>
<organism evidence="5 6">
    <name type="scientific">Catellatospora chokoriensis</name>
    <dbReference type="NCBI Taxonomy" id="310353"/>
    <lineage>
        <taxon>Bacteria</taxon>
        <taxon>Bacillati</taxon>
        <taxon>Actinomycetota</taxon>
        <taxon>Actinomycetes</taxon>
        <taxon>Micromonosporales</taxon>
        <taxon>Micromonosporaceae</taxon>
        <taxon>Catellatospora</taxon>
    </lineage>
</organism>
<evidence type="ECO:0000256" key="3">
    <source>
        <dbReference type="ARBA" id="ARBA00022553"/>
    </source>
</evidence>
<protein>
    <recommendedName>
        <fullName evidence="4">Carrier domain-containing protein</fullName>
    </recommendedName>
</protein>
<proteinExistence type="predicted"/>
<dbReference type="SUPFAM" id="SSF56801">
    <property type="entry name" value="Acetyl-CoA synthetase-like"/>
    <property type="match status" value="1"/>
</dbReference>
<dbReference type="InterPro" id="IPR000873">
    <property type="entry name" value="AMP-dep_synth/lig_dom"/>
</dbReference>
<dbReference type="InterPro" id="IPR009081">
    <property type="entry name" value="PP-bd_ACP"/>
</dbReference>
<dbReference type="EMBL" id="BONG01000005">
    <property type="protein sequence ID" value="GIF87648.1"/>
    <property type="molecule type" value="Genomic_DNA"/>
</dbReference>
<dbReference type="SMART" id="SM00823">
    <property type="entry name" value="PKS_PP"/>
    <property type="match status" value="1"/>
</dbReference>
<keyword evidence="2" id="KW-0596">Phosphopantetheine</keyword>
<comment type="cofactor">
    <cofactor evidence="1">
        <name>pantetheine 4'-phosphate</name>
        <dbReference type="ChEBI" id="CHEBI:47942"/>
    </cofactor>
</comment>
<dbReference type="Pfam" id="PF00668">
    <property type="entry name" value="Condensation"/>
    <property type="match status" value="1"/>
</dbReference>
<evidence type="ECO:0000313" key="5">
    <source>
        <dbReference type="EMBL" id="GIF87648.1"/>
    </source>
</evidence>
<gene>
    <name evidence="5" type="ORF">Cch02nite_10920</name>
</gene>
<dbReference type="Pfam" id="PF13193">
    <property type="entry name" value="AMP-binding_C"/>
    <property type="match status" value="1"/>
</dbReference>
<dbReference type="InterPro" id="IPR010071">
    <property type="entry name" value="AA_adenyl_dom"/>
</dbReference>
<comment type="caution">
    <text evidence="5">The sequence shown here is derived from an EMBL/GenBank/DDBJ whole genome shotgun (WGS) entry which is preliminary data.</text>
</comment>
<keyword evidence="6" id="KW-1185">Reference proteome</keyword>
<dbReference type="PROSITE" id="PS00455">
    <property type="entry name" value="AMP_BINDING"/>
    <property type="match status" value="1"/>
</dbReference>
<dbReference type="GO" id="GO:0031177">
    <property type="term" value="F:phosphopantetheine binding"/>
    <property type="evidence" value="ECO:0007669"/>
    <property type="project" value="InterPro"/>
</dbReference>
<dbReference type="InterPro" id="IPR020806">
    <property type="entry name" value="PKS_PP-bd"/>
</dbReference>
<dbReference type="Gene3D" id="1.10.1200.10">
    <property type="entry name" value="ACP-like"/>
    <property type="match status" value="1"/>
</dbReference>
<dbReference type="InterPro" id="IPR020845">
    <property type="entry name" value="AMP-binding_CS"/>
</dbReference>
<dbReference type="Pfam" id="PF00550">
    <property type="entry name" value="PP-binding"/>
    <property type="match status" value="1"/>
</dbReference>
<dbReference type="Gene3D" id="3.30.300.30">
    <property type="match status" value="1"/>
</dbReference>
<dbReference type="GO" id="GO:0044550">
    <property type="term" value="P:secondary metabolite biosynthetic process"/>
    <property type="evidence" value="ECO:0007669"/>
    <property type="project" value="TreeGrafter"/>
</dbReference>
<evidence type="ECO:0000259" key="4">
    <source>
        <dbReference type="PROSITE" id="PS50075"/>
    </source>
</evidence>
<dbReference type="Gene3D" id="3.30.559.10">
    <property type="entry name" value="Chloramphenicol acetyltransferase-like domain"/>
    <property type="match status" value="1"/>
</dbReference>